<organism evidence="2 3">
    <name type="scientific">Neolentinus lepideus HHB14362 ss-1</name>
    <dbReference type="NCBI Taxonomy" id="1314782"/>
    <lineage>
        <taxon>Eukaryota</taxon>
        <taxon>Fungi</taxon>
        <taxon>Dikarya</taxon>
        <taxon>Basidiomycota</taxon>
        <taxon>Agaricomycotina</taxon>
        <taxon>Agaricomycetes</taxon>
        <taxon>Gloeophyllales</taxon>
        <taxon>Gloeophyllaceae</taxon>
        <taxon>Neolentinus</taxon>
    </lineage>
</organism>
<dbReference type="AlphaFoldDB" id="A0A165W5E7"/>
<evidence type="ECO:0000313" key="3">
    <source>
        <dbReference type="Proteomes" id="UP000076761"/>
    </source>
</evidence>
<evidence type="ECO:0000313" key="2">
    <source>
        <dbReference type="EMBL" id="KZT30689.1"/>
    </source>
</evidence>
<feature type="region of interest" description="Disordered" evidence="1">
    <location>
        <begin position="1"/>
        <end position="29"/>
    </location>
</feature>
<accession>A0A165W5E7</accession>
<keyword evidence="3" id="KW-1185">Reference proteome</keyword>
<sequence>MWATMSETEARGRGAVPGAEALDSAGETTEGRVEPDLLVVVVVGLEVADDASEARADAVTPGVALVGAPGATDALRDGAAVLVLVVEDGGGIVPLAAAVPLVDFLSVDVAPVEGLAVALGTEDGLETVGGLGFTEPDPNVPELMIYRTCTARCMTDKTRAYTSCCTHLLDQRCGRCLARSWLAWSRPFGCRHLRLSRAGSDWLRPFVLLFLIIISSRFN</sequence>
<protein>
    <submittedName>
        <fullName evidence="2">Uncharacterized protein</fullName>
    </submittedName>
</protein>
<dbReference type="InParanoid" id="A0A165W5E7"/>
<dbReference type="EMBL" id="KV425551">
    <property type="protein sequence ID" value="KZT30689.1"/>
    <property type="molecule type" value="Genomic_DNA"/>
</dbReference>
<gene>
    <name evidence="2" type="ORF">NEOLEDRAFT_28584</name>
</gene>
<name>A0A165W5E7_9AGAM</name>
<evidence type="ECO:0000256" key="1">
    <source>
        <dbReference type="SAM" id="MobiDB-lite"/>
    </source>
</evidence>
<proteinExistence type="predicted"/>
<reference evidence="2 3" key="1">
    <citation type="journal article" date="2016" name="Mol. Biol. Evol.">
        <title>Comparative Genomics of Early-Diverging Mushroom-Forming Fungi Provides Insights into the Origins of Lignocellulose Decay Capabilities.</title>
        <authorList>
            <person name="Nagy L.G."/>
            <person name="Riley R."/>
            <person name="Tritt A."/>
            <person name="Adam C."/>
            <person name="Daum C."/>
            <person name="Floudas D."/>
            <person name="Sun H."/>
            <person name="Yadav J.S."/>
            <person name="Pangilinan J."/>
            <person name="Larsson K.H."/>
            <person name="Matsuura K."/>
            <person name="Barry K."/>
            <person name="Labutti K."/>
            <person name="Kuo R."/>
            <person name="Ohm R.A."/>
            <person name="Bhattacharya S.S."/>
            <person name="Shirouzu T."/>
            <person name="Yoshinaga Y."/>
            <person name="Martin F.M."/>
            <person name="Grigoriev I.V."/>
            <person name="Hibbett D.S."/>
        </authorList>
    </citation>
    <scope>NUCLEOTIDE SEQUENCE [LARGE SCALE GENOMIC DNA]</scope>
    <source>
        <strain evidence="2 3">HHB14362 ss-1</strain>
    </source>
</reference>
<dbReference type="Proteomes" id="UP000076761">
    <property type="component" value="Unassembled WGS sequence"/>
</dbReference>